<dbReference type="SMART" id="SM00860">
    <property type="entry name" value="SMI1_KNR4"/>
    <property type="match status" value="1"/>
</dbReference>
<dbReference type="PANTHER" id="PTHR47432:SF1">
    <property type="entry name" value="CELL WALL ASSEMBLY REGULATOR SMI1"/>
    <property type="match status" value="1"/>
</dbReference>
<sequence>MSLSIKDCIQVIKSKTSENFPHLPETYIQPGVTDQQLDDFETKYKISLPDEIKEYLKLSNGEGSNPDDQTQVGVFLGLSMLTLEDIEREMGIWKEVIQDNPEFETENYEVFPEGAVQNAYVDPDNWVGLAVDGCGNSIGIDLKPGPNGTLGQVIVFGRDIFDERIVIFKTWREFLNRVVEDLAKPGFYTIDEEYKVYDLAETNYLEYIFEEKLKEYKGDEGDEESEE</sequence>
<name>A0A9P8Q0J6_WICPI</name>
<dbReference type="InterPro" id="IPR018958">
    <property type="entry name" value="Knr4/Smi1-like_dom"/>
</dbReference>
<accession>A0A9P8Q0J6</accession>
<feature type="domain" description="Knr4/Smi1-like" evidence="1">
    <location>
        <begin position="31"/>
        <end position="177"/>
    </location>
</feature>
<dbReference type="OrthoDB" id="2305498at2759"/>
<comment type="caution">
    <text evidence="2">The sequence shown here is derived from an EMBL/GenBank/DDBJ whole genome shotgun (WGS) entry which is preliminary data.</text>
</comment>
<reference evidence="2" key="1">
    <citation type="journal article" date="2021" name="Open Biol.">
        <title>Shared evolutionary footprints suggest mitochondrial oxidative damage underlies multiple complex I losses in fungi.</title>
        <authorList>
            <person name="Schikora-Tamarit M.A."/>
            <person name="Marcet-Houben M."/>
            <person name="Nosek J."/>
            <person name="Gabaldon T."/>
        </authorList>
    </citation>
    <scope>NUCLEOTIDE SEQUENCE</scope>
    <source>
        <strain evidence="2">CBS2887</strain>
    </source>
</reference>
<dbReference type="Gene3D" id="3.40.1580.10">
    <property type="entry name" value="SMI1/KNR4-like"/>
    <property type="match status" value="1"/>
</dbReference>
<dbReference type="InterPro" id="IPR051873">
    <property type="entry name" value="KNR4/SMI1_regulator"/>
</dbReference>
<dbReference type="SUPFAM" id="SSF160631">
    <property type="entry name" value="SMI1/KNR4-like"/>
    <property type="match status" value="1"/>
</dbReference>
<dbReference type="Proteomes" id="UP000774326">
    <property type="component" value="Unassembled WGS sequence"/>
</dbReference>
<evidence type="ECO:0000313" key="2">
    <source>
        <dbReference type="EMBL" id="KAH3680997.1"/>
    </source>
</evidence>
<dbReference type="InterPro" id="IPR037883">
    <property type="entry name" value="Knr4/Smi1-like_sf"/>
</dbReference>
<protein>
    <recommendedName>
        <fullName evidence="1">Knr4/Smi1-like domain-containing protein</fullName>
    </recommendedName>
</protein>
<dbReference type="PANTHER" id="PTHR47432">
    <property type="entry name" value="CELL WALL ASSEMBLY REGULATOR SMI1"/>
    <property type="match status" value="1"/>
</dbReference>
<dbReference type="EMBL" id="JAEUBG010004634">
    <property type="protein sequence ID" value="KAH3680997.1"/>
    <property type="molecule type" value="Genomic_DNA"/>
</dbReference>
<dbReference type="AlphaFoldDB" id="A0A9P8Q0J6"/>
<proteinExistence type="predicted"/>
<evidence type="ECO:0000313" key="3">
    <source>
        <dbReference type="Proteomes" id="UP000774326"/>
    </source>
</evidence>
<reference evidence="2" key="2">
    <citation type="submission" date="2021-01" db="EMBL/GenBank/DDBJ databases">
        <authorList>
            <person name="Schikora-Tamarit M.A."/>
        </authorList>
    </citation>
    <scope>NUCLEOTIDE SEQUENCE</scope>
    <source>
        <strain evidence="2">CBS2887</strain>
    </source>
</reference>
<dbReference type="Pfam" id="PF09346">
    <property type="entry name" value="SMI1_KNR4"/>
    <property type="match status" value="1"/>
</dbReference>
<keyword evidence="3" id="KW-1185">Reference proteome</keyword>
<organism evidence="2 3">
    <name type="scientific">Wickerhamomyces pijperi</name>
    <name type="common">Yeast</name>
    <name type="synonym">Pichia pijperi</name>
    <dbReference type="NCBI Taxonomy" id="599730"/>
    <lineage>
        <taxon>Eukaryota</taxon>
        <taxon>Fungi</taxon>
        <taxon>Dikarya</taxon>
        <taxon>Ascomycota</taxon>
        <taxon>Saccharomycotina</taxon>
        <taxon>Saccharomycetes</taxon>
        <taxon>Phaffomycetales</taxon>
        <taxon>Wickerhamomycetaceae</taxon>
        <taxon>Wickerhamomyces</taxon>
    </lineage>
</organism>
<evidence type="ECO:0000259" key="1">
    <source>
        <dbReference type="SMART" id="SM00860"/>
    </source>
</evidence>
<gene>
    <name evidence="2" type="ORF">WICPIJ_008005</name>
</gene>